<dbReference type="AlphaFoldDB" id="A0A495JX75"/>
<sequence>MTDTVQHTGLVVDLAADPQVHRGVHPVAQADCIICPSVPCPECGITGCPEAFEHRRAYAGREATLLREAA</sequence>
<protein>
    <submittedName>
        <fullName evidence="1">Uncharacterized protein</fullName>
    </submittedName>
</protein>
<dbReference type="RefSeq" id="WP_121160801.1">
    <property type="nucleotide sequence ID" value="NZ_RBKT01000001.1"/>
</dbReference>
<organism evidence="1 2">
    <name type="scientific">Micromonospora pisi</name>
    <dbReference type="NCBI Taxonomy" id="589240"/>
    <lineage>
        <taxon>Bacteria</taxon>
        <taxon>Bacillati</taxon>
        <taxon>Actinomycetota</taxon>
        <taxon>Actinomycetes</taxon>
        <taxon>Micromonosporales</taxon>
        <taxon>Micromonosporaceae</taxon>
        <taxon>Micromonospora</taxon>
    </lineage>
</organism>
<reference evidence="1 2" key="1">
    <citation type="submission" date="2018-10" db="EMBL/GenBank/DDBJ databases">
        <title>Sequencing the genomes of 1000 actinobacteria strains.</title>
        <authorList>
            <person name="Klenk H.-P."/>
        </authorList>
    </citation>
    <scope>NUCLEOTIDE SEQUENCE [LARGE SCALE GENOMIC DNA]</scope>
    <source>
        <strain evidence="1 2">DSM 45175</strain>
    </source>
</reference>
<gene>
    <name evidence="1" type="ORF">BDK92_7346</name>
</gene>
<accession>A0A495JX75</accession>
<evidence type="ECO:0000313" key="1">
    <source>
        <dbReference type="EMBL" id="RKR92864.1"/>
    </source>
</evidence>
<evidence type="ECO:0000313" key="2">
    <source>
        <dbReference type="Proteomes" id="UP000277671"/>
    </source>
</evidence>
<proteinExistence type="predicted"/>
<dbReference type="EMBL" id="RBKT01000001">
    <property type="protein sequence ID" value="RKR92864.1"/>
    <property type="molecule type" value="Genomic_DNA"/>
</dbReference>
<name>A0A495JX75_9ACTN</name>
<comment type="caution">
    <text evidence="1">The sequence shown here is derived from an EMBL/GenBank/DDBJ whole genome shotgun (WGS) entry which is preliminary data.</text>
</comment>
<dbReference type="Proteomes" id="UP000277671">
    <property type="component" value="Unassembled WGS sequence"/>
</dbReference>
<keyword evidence="2" id="KW-1185">Reference proteome</keyword>